<keyword evidence="4" id="KW-1185">Reference proteome</keyword>
<feature type="signal peptide" evidence="2">
    <location>
        <begin position="1"/>
        <end position="31"/>
    </location>
</feature>
<dbReference type="Proteomes" id="UP000221165">
    <property type="component" value="Unassembled WGS sequence"/>
</dbReference>
<evidence type="ECO:0000256" key="1">
    <source>
        <dbReference type="SAM" id="MobiDB-lite"/>
    </source>
</evidence>
<feature type="chain" id="PRO_5012632309" description="Transmembrane protein" evidence="2">
    <location>
        <begin position="32"/>
        <end position="219"/>
    </location>
</feature>
<feature type="compositionally biased region" description="Basic and acidic residues" evidence="1">
    <location>
        <begin position="70"/>
        <end position="83"/>
    </location>
</feature>
<evidence type="ECO:0000256" key="2">
    <source>
        <dbReference type="SAM" id="SignalP"/>
    </source>
</evidence>
<comment type="caution">
    <text evidence="3">The sequence shown here is derived from an EMBL/GenBank/DDBJ whole genome shotgun (WGS) entry which is preliminary data.</text>
</comment>
<feature type="compositionally biased region" description="Basic and acidic residues" evidence="1">
    <location>
        <begin position="48"/>
        <end position="58"/>
    </location>
</feature>
<accession>A0A2C6L4U3</accession>
<evidence type="ECO:0008006" key="5">
    <source>
        <dbReference type="Google" id="ProtNLM"/>
    </source>
</evidence>
<name>A0A2C6L4U3_9APIC</name>
<dbReference type="RefSeq" id="XP_067924230.1">
    <property type="nucleotide sequence ID" value="XM_068063786.1"/>
</dbReference>
<proteinExistence type="predicted"/>
<evidence type="ECO:0000313" key="3">
    <source>
        <dbReference type="EMBL" id="PHJ22553.1"/>
    </source>
</evidence>
<feature type="compositionally biased region" description="Basic and acidic residues" evidence="1">
    <location>
        <begin position="164"/>
        <end position="177"/>
    </location>
</feature>
<protein>
    <recommendedName>
        <fullName evidence="5">Transmembrane protein</fullName>
    </recommendedName>
</protein>
<keyword evidence="2" id="KW-0732">Signal</keyword>
<dbReference type="GeneID" id="94426997"/>
<organism evidence="3 4">
    <name type="scientific">Cystoisospora suis</name>
    <dbReference type="NCBI Taxonomy" id="483139"/>
    <lineage>
        <taxon>Eukaryota</taxon>
        <taxon>Sar</taxon>
        <taxon>Alveolata</taxon>
        <taxon>Apicomplexa</taxon>
        <taxon>Conoidasida</taxon>
        <taxon>Coccidia</taxon>
        <taxon>Eucoccidiorida</taxon>
        <taxon>Eimeriorina</taxon>
        <taxon>Sarcocystidae</taxon>
        <taxon>Cystoisospora</taxon>
    </lineage>
</organism>
<sequence length="219" mass="23601">MGLPKCFGGRVSLSFLVFLGTLAVVLGPVSSELEDRHLQVDTPSEQRLLQEEDGKDKEEGDDESPGLLEQAREKADDLKEGVKDTMSAAGEKIKDASGTVKDYVPTKSSSLRGSVYHRVLGERGHEDGKEEEASEEGSSGGWFLGGDETSNAEEAEQSPSPLEQAREKAHDLTEGVKSRVGQFVKEQLESAGEKLKDYLRDAHPTAMNAAEVAREAAGV</sequence>
<evidence type="ECO:0000313" key="4">
    <source>
        <dbReference type="Proteomes" id="UP000221165"/>
    </source>
</evidence>
<gene>
    <name evidence="3" type="ORF">CSUI_003590</name>
</gene>
<reference evidence="3 4" key="1">
    <citation type="journal article" date="2017" name="Int. J. Parasitol.">
        <title>The genome of the protozoan parasite Cystoisospora suis and a reverse vaccinology approach to identify vaccine candidates.</title>
        <authorList>
            <person name="Palmieri N."/>
            <person name="Shrestha A."/>
            <person name="Ruttkowski B."/>
            <person name="Beck T."/>
            <person name="Vogl C."/>
            <person name="Tomley F."/>
            <person name="Blake D.P."/>
            <person name="Joachim A."/>
        </authorList>
    </citation>
    <scope>NUCLEOTIDE SEQUENCE [LARGE SCALE GENOMIC DNA]</scope>
    <source>
        <strain evidence="3 4">Wien I</strain>
    </source>
</reference>
<feature type="region of interest" description="Disordered" evidence="1">
    <location>
        <begin position="36"/>
        <end position="178"/>
    </location>
</feature>
<feature type="compositionally biased region" description="Basic and acidic residues" evidence="1">
    <location>
        <begin position="119"/>
        <end position="128"/>
    </location>
</feature>
<dbReference type="EMBL" id="MIGC01001631">
    <property type="protein sequence ID" value="PHJ22553.1"/>
    <property type="molecule type" value="Genomic_DNA"/>
</dbReference>
<dbReference type="AlphaFoldDB" id="A0A2C6L4U3"/>
<dbReference type="VEuPathDB" id="ToxoDB:CSUI_003590"/>